<sequence>MKQIYNQWHLRIFSTPKCNLRCIYCNPEGKFEDRKIMDEQVLNNVIKACSELSFKGVHFTGGEPMMRENIILAIKYCKNLNYHDISMTTNGTELFNRNIEELAHAGLKRVNISLDTMYRNEYKKLCGFDSLLTVKDSIIKACSFFSFVKINSVLLRNNLDSISSLIDFILSIKSKNISLKLITLMPCNPIMITESGHDLFHSEVIAEEELLTYLRNKYDVVKTCRVVPGDNPNTVHMTLDGLSVEYLSMPSWNYKCADAGCKKFRLSPYGELSICLNDNPYNINGLSVEEIRDIIRMKVDSKEETLPKDRIHYAKTIGAVRFGNVYGRTDINTFQ</sequence>
<dbReference type="PROSITE" id="PS51918">
    <property type="entry name" value="RADICAL_SAM"/>
    <property type="match status" value="1"/>
</dbReference>
<evidence type="ECO:0000256" key="2">
    <source>
        <dbReference type="ARBA" id="ARBA00022691"/>
    </source>
</evidence>
<dbReference type="GO" id="GO:0051536">
    <property type="term" value="F:iron-sulfur cluster binding"/>
    <property type="evidence" value="ECO:0007669"/>
    <property type="project" value="UniProtKB-KW"/>
</dbReference>
<dbReference type="RefSeq" id="WP_013739036.1">
    <property type="nucleotide sequence ID" value="NC_015436.1"/>
</dbReference>
<dbReference type="HOGENOM" id="CLU_009273_0_1_12"/>
<dbReference type="InterPro" id="IPR058240">
    <property type="entry name" value="rSAM_sf"/>
</dbReference>
<dbReference type="KEGG" id="scc:Spico_0411"/>
<dbReference type="InterPro" id="IPR006638">
    <property type="entry name" value="Elp3/MiaA/NifB-like_rSAM"/>
</dbReference>
<dbReference type="Proteomes" id="UP000007939">
    <property type="component" value="Chromosome"/>
</dbReference>
<proteinExistence type="predicted"/>
<keyword evidence="3" id="KW-0479">Metal-binding</keyword>
<dbReference type="SUPFAM" id="SSF102114">
    <property type="entry name" value="Radical SAM enzymes"/>
    <property type="match status" value="1"/>
</dbReference>
<organism evidence="8 9">
    <name type="scientific">Parasphaerochaeta coccoides (strain ATCC BAA-1237 / DSM 17374 / SPN1)</name>
    <name type="common">Sphaerochaeta coccoides</name>
    <dbReference type="NCBI Taxonomy" id="760011"/>
    <lineage>
        <taxon>Bacteria</taxon>
        <taxon>Pseudomonadati</taxon>
        <taxon>Spirochaetota</taxon>
        <taxon>Spirochaetia</taxon>
        <taxon>Spirochaetales</taxon>
        <taxon>Sphaerochaetaceae</taxon>
        <taxon>Parasphaerochaeta</taxon>
    </lineage>
</organism>
<dbReference type="AlphaFoldDB" id="F4GID2"/>
<protein>
    <submittedName>
        <fullName evidence="8">Radical SAM domain protein</fullName>
    </submittedName>
</protein>
<dbReference type="Pfam" id="PF04055">
    <property type="entry name" value="Radical_SAM"/>
    <property type="match status" value="1"/>
</dbReference>
<dbReference type="EMBL" id="CP002659">
    <property type="protein sequence ID" value="AEC01640.1"/>
    <property type="molecule type" value="Genomic_DNA"/>
</dbReference>
<accession>F4GID2</accession>
<reference evidence="9" key="1">
    <citation type="submission" date="2011-04" db="EMBL/GenBank/DDBJ databases">
        <title>The complete genome of Spirochaeta coccoides DSM 17374.</title>
        <authorList>
            <person name="Lucas S."/>
            <person name="Copeland A."/>
            <person name="Lapidus A."/>
            <person name="Bruce D."/>
            <person name="Goodwin L."/>
            <person name="Pitluck S."/>
            <person name="Peters L."/>
            <person name="Kyrpides N."/>
            <person name="Mavromatis K."/>
            <person name="Pagani I."/>
            <person name="Ivanova N."/>
            <person name="Ovchinnikova G."/>
            <person name="Lu M."/>
            <person name="Detter J.C."/>
            <person name="Tapia R."/>
            <person name="Han C."/>
            <person name="Land M."/>
            <person name="Hauser L."/>
            <person name="Markowitz V."/>
            <person name="Cheng J.-F."/>
            <person name="Hugenholtz P."/>
            <person name="Woyke T."/>
            <person name="Wu D."/>
            <person name="Spring S."/>
            <person name="Schroeder M."/>
            <person name="Brambilla E."/>
            <person name="Klenk H.-P."/>
            <person name="Eisen J.A."/>
        </authorList>
    </citation>
    <scope>NUCLEOTIDE SEQUENCE [LARGE SCALE GENOMIC DNA]</scope>
    <source>
        <strain evidence="9">ATCC BAA-1237 / DSM 17374 / SPN1</strain>
    </source>
</reference>
<evidence type="ECO:0000259" key="7">
    <source>
        <dbReference type="PROSITE" id="PS51918"/>
    </source>
</evidence>
<name>F4GID2_PARC1</name>
<evidence type="ECO:0000256" key="4">
    <source>
        <dbReference type="ARBA" id="ARBA00023004"/>
    </source>
</evidence>
<dbReference type="SMART" id="SM00729">
    <property type="entry name" value="Elp3"/>
    <property type="match status" value="1"/>
</dbReference>
<dbReference type="STRING" id="760011.Spico_0411"/>
<dbReference type="PANTHER" id="PTHR22960">
    <property type="entry name" value="MOLYBDOPTERIN COFACTOR SYNTHESIS PROTEIN A"/>
    <property type="match status" value="1"/>
</dbReference>
<reference evidence="8 9" key="2">
    <citation type="journal article" date="2012" name="Stand. Genomic Sci.">
        <title>Complete genome sequence of the termite hindgut bacterium Spirochaeta coccoides type strain (SPN1(T)), reclassification in the genus Sphaerochaeta as Sphaerochaeta coccoides comb. nov. and emendations of the family Spirochaetaceae and the genus Sphaerochaeta.</title>
        <authorList>
            <person name="Abt B."/>
            <person name="Han C."/>
            <person name="Scheuner C."/>
            <person name="Lu M."/>
            <person name="Lapidus A."/>
            <person name="Nolan M."/>
            <person name="Lucas S."/>
            <person name="Hammon N."/>
            <person name="Deshpande S."/>
            <person name="Cheng J.F."/>
            <person name="Tapia R."/>
            <person name="Goodwin L.A."/>
            <person name="Pitluck S."/>
            <person name="Liolios K."/>
            <person name="Pagani I."/>
            <person name="Ivanova N."/>
            <person name="Mavromatis K."/>
            <person name="Mikhailova N."/>
            <person name="Huntemann M."/>
            <person name="Pati A."/>
            <person name="Chen A."/>
            <person name="Palaniappan K."/>
            <person name="Land M."/>
            <person name="Hauser L."/>
            <person name="Brambilla E.M."/>
            <person name="Rohde M."/>
            <person name="Spring S."/>
            <person name="Gronow S."/>
            <person name="Goker M."/>
            <person name="Woyke T."/>
            <person name="Bristow J."/>
            <person name="Eisen J.A."/>
            <person name="Markowitz V."/>
            <person name="Hugenholtz P."/>
            <person name="Kyrpides N.C."/>
            <person name="Klenk H.P."/>
            <person name="Detter J.C."/>
        </authorList>
    </citation>
    <scope>NUCLEOTIDE SEQUENCE [LARGE SCALE GENOMIC DNA]</scope>
    <source>
        <strain evidence="9">ATCC BAA-1237 / DSM 17374 / SPN1</strain>
    </source>
</reference>
<evidence type="ECO:0000313" key="8">
    <source>
        <dbReference type="EMBL" id="AEC01640.1"/>
    </source>
</evidence>
<keyword evidence="2" id="KW-0949">S-adenosyl-L-methionine</keyword>
<dbReference type="GO" id="GO:0061798">
    <property type="term" value="F:GTP 3',8'-cyclase activity"/>
    <property type="evidence" value="ECO:0007669"/>
    <property type="project" value="TreeGrafter"/>
</dbReference>
<keyword evidence="5" id="KW-0411">Iron-sulfur</keyword>
<keyword evidence="4" id="KW-0408">Iron</keyword>
<evidence type="ECO:0000256" key="5">
    <source>
        <dbReference type="ARBA" id="ARBA00023014"/>
    </source>
</evidence>
<keyword evidence="9" id="KW-1185">Reference proteome</keyword>
<dbReference type="GO" id="GO:0061799">
    <property type="term" value="F:cyclic pyranopterin monophosphate synthase activity"/>
    <property type="evidence" value="ECO:0007669"/>
    <property type="project" value="TreeGrafter"/>
</dbReference>
<dbReference type="InterPro" id="IPR013785">
    <property type="entry name" value="Aldolase_TIM"/>
</dbReference>
<dbReference type="PANTHER" id="PTHR22960:SF0">
    <property type="entry name" value="MOLYBDENUM COFACTOR BIOSYNTHESIS PROTEIN 1"/>
    <property type="match status" value="1"/>
</dbReference>
<dbReference type="OrthoDB" id="9763993at2"/>
<dbReference type="eggNOG" id="COG2896">
    <property type="taxonomic scope" value="Bacteria"/>
</dbReference>
<dbReference type="SFLD" id="SFLDG01067">
    <property type="entry name" value="SPASM/twitch_domain_containing"/>
    <property type="match status" value="1"/>
</dbReference>
<dbReference type="GO" id="GO:0006777">
    <property type="term" value="P:Mo-molybdopterin cofactor biosynthetic process"/>
    <property type="evidence" value="ECO:0007669"/>
    <property type="project" value="UniProtKB-KW"/>
</dbReference>
<evidence type="ECO:0000256" key="1">
    <source>
        <dbReference type="ARBA" id="ARBA00001966"/>
    </source>
</evidence>
<dbReference type="GO" id="GO:0046872">
    <property type="term" value="F:metal ion binding"/>
    <property type="evidence" value="ECO:0007669"/>
    <property type="project" value="UniProtKB-KW"/>
</dbReference>
<evidence type="ECO:0000313" key="9">
    <source>
        <dbReference type="Proteomes" id="UP000007939"/>
    </source>
</evidence>
<dbReference type="CDD" id="cd01335">
    <property type="entry name" value="Radical_SAM"/>
    <property type="match status" value="1"/>
</dbReference>
<dbReference type="Gene3D" id="3.20.20.70">
    <property type="entry name" value="Aldolase class I"/>
    <property type="match status" value="1"/>
</dbReference>
<feature type="domain" description="Radical SAM core" evidence="7">
    <location>
        <begin position="2"/>
        <end position="230"/>
    </location>
</feature>
<gene>
    <name evidence="8" type="ordered locus">Spico_0411</name>
</gene>
<evidence type="ECO:0000256" key="3">
    <source>
        <dbReference type="ARBA" id="ARBA00022723"/>
    </source>
</evidence>
<dbReference type="SFLD" id="SFLDS00029">
    <property type="entry name" value="Radical_SAM"/>
    <property type="match status" value="1"/>
</dbReference>
<evidence type="ECO:0000256" key="6">
    <source>
        <dbReference type="ARBA" id="ARBA00023150"/>
    </source>
</evidence>
<dbReference type="InterPro" id="IPR007197">
    <property type="entry name" value="rSAM"/>
</dbReference>
<dbReference type="InterPro" id="IPR050105">
    <property type="entry name" value="MoCo_biosynth_MoaA/MoaC"/>
</dbReference>
<comment type="cofactor">
    <cofactor evidence="1">
        <name>[4Fe-4S] cluster</name>
        <dbReference type="ChEBI" id="CHEBI:49883"/>
    </cofactor>
</comment>
<keyword evidence="6" id="KW-0501">Molybdenum cofactor biosynthesis</keyword>
<dbReference type="SFLD" id="SFLDG01386">
    <property type="entry name" value="main_SPASM_domain-containing"/>
    <property type="match status" value="1"/>
</dbReference>